<proteinExistence type="predicted"/>
<sequence length="211" mass="22705">MLYALTHDPTTTARTLLLLSALLLGLHGVTRVILARRRGAALSVNAAEFACWAITHWSLPQRLTEGEWHLTPDTLSVPDTATPRDVARTARLAAHAAQLNRDDPAPQIAAEAHRFQVASGALGALLLLLTLAGVPMTLLPGVALWGASVLTGGMRAASEGPTLRDLKVLLAQAPLSRAERRCIWRYCLTDALLASLEVGPGFFSWRQALLR</sequence>
<dbReference type="RefSeq" id="WP_309854759.1">
    <property type="nucleotide sequence ID" value="NZ_JAVDQJ010000005.1"/>
</dbReference>
<dbReference type="EMBL" id="JAVDQK010000004">
    <property type="protein sequence ID" value="MDR6218351.1"/>
    <property type="molecule type" value="Genomic_DNA"/>
</dbReference>
<keyword evidence="1" id="KW-1133">Transmembrane helix</keyword>
<organism evidence="2 3">
    <name type="scientific">Deinococcus soli</name>
    <name type="common">ex Cha et al. 2016</name>
    <dbReference type="NCBI Taxonomy" id="1309411"/>
    <lineage>
        <taxon>Bacteria</taxon>
        <taxon>Thermotogati</taxon>
        <taxon>Deinococcota</taxon>
        <taxon>Deinococci</taxon>
        <taxon>Deinococcales</taxon>
        <taxon>Deinococcaceae</taxon>
        <taxon>Deinococcus</taxon>
    </lineage>
</organism>
<keyword evidence="1" id="KW-0472">Membrane</keyword>
<feature type="transmembrane region" description="Helical" evidence="1">
    <location>
        <begin position="121"/>
        <end position="145"/>
    </location>
</feature>
<dbReference type="AlphaFoldDB" id="A0AAE3XBQ3"/>
<evidence type="ECO:0000256" key="1">
    <source>
        <dbReference type="SAM" id="Phobius"/>
    </source>
</evidence>
<evidence type="ECO:0000313" key="3">
    <source>
        <dbReference type="Proteomes" id="UP001185331"/>
    </source>
</evidence>
<reference evidence="2" key="1">
    <citation type="submission" date="2023-07" db="EMBL/GenBank/DDBJ databases">
        <title>Sorghum-associated microbial communities from plants grown in Nebraska, USA.</title>
        <authorList>
            <person name="Schachtman D."/>
        </authorList>
    </citation>
    <scope>NUCLEOTIDE SEQUENCE</scope>
    <source>
        <strain evidence="2">BE330</strain>
    </source>
</reference>
<gene>
    <name evidence="2" type="ORF">J2Y00_001914</name>
</gene>
<keyword evidence="1" id="KW-0812">Transmembrane</keyword>
<comment type="caution">
    <text evidence="2">The sequence shown here is derived from an EMBL/GenBank/DDBJ whole genome shotgun (WGS) entry which is preliminary data.</text>
</comment>
<name>A0AAE3XBQ3_9DEIO</name>
<evidence type="ECO:0000313" key="2">
    <source>
        <dbReference type="EMBL" id="MDR6218351.1"/>
    </source>
</evidence>
<protein>
    <submittedName>
        <fullName evidence="2">Uncharacterized protein</fullName>
    </submittedName>
</protein>
<accession>A0AAE3XBQ3</accession>
<dbReference type="Proteomes" id="UP001185331">
    <property type="component" value="Unassembled WGS sequence"/>
</dbReference>